<name>A0A0K6S7N1_9ALVE</name>
<feature type="region of interest" description="Disordered" evidence="1">
    <location>
        <begin position="159"/>
        <end position="223"/>
    </location>
</feature>
<protein>
    <submittedName>
        <fullName evidence="2">Uncharacterized protein</fullName>
    </submittedName>
</protein>
<evidence type="ECO:0000256" key="1">
    <source>
        <dbReference type="SAM" id="MobiDB-lite"/>
    </source>
</evidence>
<feature type="compositionally biased region" description="Polar residues" evidence="1">
    <location>
        <begin position="261"/>
        <end position="280"/>
    </location>
</feature>
<dbReference type="EMBL" id="CDMZ01001145">
    <property type="protein sequence ID" value="CUC09596.1"/>
    <property type="molecule type" value="Genomic_DNA"/>
</dbReference>
<feature type="compositionally biased region" description="Basic residues" evidence="1">
    <location>
        <begin position="67"/>
        <end position="85"/>
    </location>
</feature>
<sequence length="458" mass="49264">MAALSGDVTAEVIKLRDVCSAALLRTRAVQTHEDQFVDVATTVLSFLSSLLGTRLVSLSVPLSSAPGRRRTPRGTRGSRGRKSKKEQKQPPAPRGFGSNQIVKSAAAVSFPLKKSVSWPLEEKLQTVFSFEVTEHPMTSSPCSSSFLHRRRQHDQRTFIPVSSLPPFDEQPPEPHISDSVDEPQVCPQATGRAASTSAEDRSSHFPANPCLPVSPTTHPSTLASTLMPALNSDQHGATLTTIPSKSNIPSATGREHHLTSAKETVSASSDAGTVKSSSRHASAETLSPDPVSNDATAEDKPFSPEGVTPSFNECVPCTSSEVGDAPFKAGDDSSSRVSQAKKNKVNAQKKAARKAMRKQLQADAAREEPTLPAPARTCFLPLSQESGQEEEPPAQCHICRRNDSRRVRLERRSQKDSSGAITGWIWQCCRGGCSEPEEATLCQGCRRLGCQGGCSRYS</sequence>
<dbReference type="AlphaFoldDB" id="A0A0K6S7N1"/>
<proteinExistence type="predicted"/>
<dbReference type="VEuPathDB" id="CryptoDB:Cvel_21584"/>
<feature type="region of interest" description="Disordered" evidence="1">
    <location>
        <begin position="62"/>
        <end position="100"/>
    </location>
</feature>
<organism evidence="2">
    <name type="scientific">Chromera velia CCMP2878</name>
    <dbReference type="NCBI Taxonomy" id="1169474"/>
    <lineage>
        <taxon>Eukaryota</taxon>
        <taxon>Sar</taxon>
        <taxon>Alveolata</taxon>
        <taxon>Colpodellida</taxon>
        <taxon>Chromeraceae</taxon>
        <taxon>Chromera</taxon>
    </lineage>
</organism>
<feature type="region of interest" description="Disordered" evidence="1">
    <location>
        <begin position="235"/>
        <end position="310"/>
    </location>
</feature>
<gene>
    <name evidence="2" type="ORF">Cvel_21584.t1</name>
</gene>
<feature type="compositionally biased region" description="Polar residues" evidence="1">
    <location>
        <begin position="235"/>
        <end position="250"/>
    </location>
</feature>
<feature type="compositionally biased region" description="Polar residues" evidence="1">
    <location>
        <begin position="214"/>
        <end position="223"/>
    </location>
</feature>
<reference evidence="2" key="1">
    <citation type="submission" date="2014-11" db="EMBL/GenBank/DDBJ databases">
        <title>Molecular phylogeny of cliff fern family Woodsiaceae with morphological implications.</title>
        <authorList>
            <person name="Shao Y.-Z."/>
            <person name="Wei R."/>
            <person name="Zhang X.-C."/>
        </authorList>
    </citation>
    <scope>NUCLEOTIDE SEQUENCE</scope>
</reference>
<accession>A0A0K6S7N1</accession>
<feature type="region of interest" description="Disordered" evidence="1">
    <location>
        <begin position="325"/>
        <end position="357"/>
    </location>
</feature>
<evidence type="ECO:0000313" key="2">
    <source>
        <dbReference type="EMBL" id="CUC09596.1"/>
    </source>
</evidence>